<keyword evidence="1" id="KW-0812">Transmembrane</keyword>
<dbReference type="Proteomes" id="UP001595539">
    <property type="component" value="Unassembled WGS sequence"/>
</dbReference>
<comment type="caution">
    <text evidence="2">The sequence shown here is derived from an EMBL/GenBank/DDBJ whole genome shotgun (WGS) entry which is preliminary data.</text>
</comment>
<name>A0ABV7UAI3_9RHOB</name>
<dbReference type="SUPFAM" id="SSF158442">
    <property type="entry name" value="DsbB-like"/>
    <property type="match status" value="1"/>
</dbReference>
<keyword evidence="1" id="KW-1133">Transmembrane helix</keyword>
<evidence type="ECO:0000313" key="3">
    <source>
        <dbReference type="Proteomes" id="UP001595539"/>
    </source>
</evidence>
<evidence type="ECO:0000313" key="2">
    <source>
        <dbReference type="EMBL" id="MFC3632000.1"/>
    </source>
</evidence>
<protein>
    <recommendedName>
        <fullName evidence="4">Disulfide bond formation protein B</fullName>
    </recommendedName>
</protein>
<proteinExistence type="predicted"/>
<gene>
    <name evidence="2" type="ORF">ACFOM8_21505</name>
</gene>
<reference evidence="3" key="1">
    <citation type="journal article" date="2019" name="Int. J. Syst. Evol. Microbiol.">
        <title>The Global Catalogue of Microorganisms (GCM) 10K type strain sequencing project: providing services to taxonomists for standard genome sequencing and annotation.</title>
        <authorList>
            <consortium name="The Broad Institute Genomics Platform"/>
            <consortium name="The Broad Institute Genome Sequencing Center for Infectious Disease"/>
            <person name="Wu L."/>
            <person name="Ma J."/>
        </authorList>
    </citation>
    <scope>NUCLEOTIDE SEQUENCE [LARGE SCALE GENOMIC DNA]</scope>
    <source>
        <strain evidence="3">KCTC 42473</strain>
    </source>
</reference>
<evidence type="ECO:0008006" key="4">
    <source>
        <dbReference type="Google" id="ProtNLM"/>
    </source>
</evidence>
<organism evidence="2 3">
    <name type="scientific">Paracoccus angustae</name>
    <dbReference type="NCBI Taxonomy" id="1671480"/>
    <lineage>
        <taxon>Bacteria</taxon>
        <taxon>Pseudomonadati</taxon>
        <taxon>Pseudomonadota</taxon>
        <taxon>Alphaproteobacteria</taxon>
        <taxon>Rhodobacterales</taxon>
        <taxon>Paracoccaceae</taxon>
        <taxon>Paracoccus</taxon>
    </lineage>
</organism>
<dbReference type="InterPro" id="IPR023380">
    <property type="entry name" value="DsbB-like_sf"/>
</dbReference>
<sequence length="93" mass="9591">TGSSLTMPAKAAPPDQVASPRFSHSSAGLAVALWHSGLYAGLIPESVSPCTETGPSCSDRTQMTILGLPIPYLSLGAFSATALCLIFMKGKRP</sequence>
<feature type="non-terminal residue" evidence="2">
    <location>
        <position position="1"/>
    </location>
</feature>
<dbReference type="EMBL" id="JBHRXY010000059">
    <property type="protein sequence ID" value="MFC3632000.1"/>
    <property type="molecule type" value="Genomic_DNA"/>
</dbReference>
<accession>A0ABV7UAI3</accession>
<keyword evidence="1" id="KW-0472">Membrane</keyword>
<keyword evidence="3" id="KW-1185">Reference proteome</keyword>
<evidence type="ECO:0000256" key="1">
    <source>
        <dbReference type="SAM" id="Phobius"/>
    </source>
</evidence>
<feature type="transmembrane region" description="Helical" evidence="1">
    <location>
        <begin position="70"/>
        <end position="88"/>
    </location>
</feature>